<evidence type="ECO:0000313" key="5">
    <source>
        <dbReference type="EMBL" id="KAK7115131.1"/>
    </source>
</evidence>
<dbReference type="SMART" id="SM00233">
    <property type="entry name" value="PH"/>
    <property type="match status" value="1"/>
</dbReference>
<protein>
    <recommendedName>
        <fullName evidence="4">PH domain-containing protein</fullName>
    </recommendedName>
</protein>
<evidence type="ECO:0000259" key="4">
    <source>
        <dbReference type="PROSITE" id="PS50003"/>
    </source>
</evidence>
<organism evidence="5 6">
    <name type="scientific">Littorina saxatilis</name>
    <dbReference type="NCBI Taxonomy" id="31220"/>
    <lineage>
        <taxon>Eukaryota</taxon>
        <taxon>Metazoa</taxon>
        <taxon>Spiralia</taxon>
        <taxon>Lophotrochozoa</taxon>
        <taxon>Mollusca</taxon>
        <taxon>Gastropoda</taxon>
        <taxon>Caenogastropoda</taxon>
        <taxon>Littorinimorpha</taxon>
        <taxon>Littorinoidea</taxon>
        <taxon>Littorinidae</taxon>
        <taxon>Littorina</taxon>
    </lineage>
</organism>
<gene>
    <name evidence="5" type="ORF">V1264_001062</name>
</gene>
<dbReference type="InterPro" id="IPR051364">
    <property type="entry name" value="Cytokinesis/Rho-signaling"/>
</dbReference>
<dbReference type="Pfam" id="PF00169">
    <property type="entry name" value="PH"/>
    <property type="match status" value="1"/>
</dbReference>
<dbReference type="PANTHER" id="PTHR21538:SF23">
    <property type="entry name" value="ANILLIN"/>
    <property type="match status" value="1"/>
</dbReference>
<dbReference type="GO" id="GO:0031106">
    <property type="term" value="P:septin ring organization"/>
    <property type="evidence" value="ECO:0007669"/>
    <property type="project" value="TreeGrafter"/>
</dbReference>
<dbReference type="GO" id="GO:0000281">
    <property type="term" value="P:mitotic cytokinesis"/>
    <property type="evidence" value="ECO:0007669"/>
    <property type="project" value="TreeGrafter"/>
</dbReference>
<sequence>MDAETQRLIERTRQRREQLNQKMGKTPEAAPRKRRTPLSEDLTSNVGDNSSQQNTDDSPKRQCVRGTEQEMKQDTPAIPSVKSRLHNLASQHSQWADTADNGEEDSSPVPTPRKSLSSPPLERARPAAQENTQPGSQRKSRFAQLASAINTWEDDLSHPTIVKEEEKKPRWQPPKPANSATAPEVTSPKKTRAPLPPSASSTMSSKTSSERAAPPVSSITKDSTRSPVRTGSTVGFNSSPKPFQPYKERAGRVSPVKSPAASRTNLTKEAQPKQESKVGQLASQVTMRNPATPSTASKPPSERPVSARLANWEQKISETSKPDFPATPKSGLAASSAVSQTPKQACTPARPLHTPARPLNTPAQPVKAINPAQEQDDVVQMRPKVRKSVDDEPTAHPVLARMSAWEQMTTANVVSDIKKVRPGDCTPIKTPGPVTPAAKRSPVKGPVFATPGRTNAVTPKKSFKDSINERAAQINPNSAAKPDNKTSPSKSLSPRNASSAMKQAQQKLVQQTQSTTMAERLRQERMAELQTIQNRWKNGILKDETDTESEEPPKSAVSEKKQTGREKARADFDNKLSAIGFEKSDKSRSGTAPPAPPPAPTNSASTGKPPRPTTLFNIVSQQKKGGVASPAPAASTANKACRKVKFDDSFESDDSDASLPKKQALQQHRAASTPVDDVRESDTTEDGPTEVTEDDSDCEVVLRRPRPGANQQRKKRSDEDDDLSLSAFVPASVRRQSILPSPQHQKSGAGEGQDTSFGSLDSFEGAPGAPPDFHKSTADLVALGRRHAEMDSSSSLTSQSTADSSSDLQHVPRRSGYCPEDTEDSVDDRDAIGDLLEEAMDSEEEGASTSARAPVPVMRKRPSHRKATEDGSMPFSINEYRASRNMQVLEVKQTIVRNSQYAGMHVREEEVEMPTRPLAPAPRLSLQERIKELQELIQQEQSVIMQTSNALNQCCTSSSYFAGSTEQVECNRILLLSCQRRQVYMMEIQRLRDTKVLDESGAGPKGSLTISDIRLPLKKEFVTKIGTSQDTTTCYFILLLKNGPQVIFTQMLSTHDPMMRGSLDFPNLIKINGITGNFRLQLEIYSMSVSREHIGKDKKKKTPKKMKGSALTVQSPGGPMAVRTTSFSQVTSLQLTMKSLDKRSFNLERLSHLSPLHGTIYMNLKCLMEASVEERGFLTMFEDVSGFGSWHRRWCALSGNKLQFWKYPDDESRKDPIGYIDLKRCITEKVGLISRDVCARPNTFELAVVRQPRKGEKDTLISRTYNTMTTIRHMLSADTKEERIVWCNKLNRALANIRTWHSDAMRPVS</sequence>
<dbReference type="Pfam" id="PF08174">
    <property type="entry name" value="Anillin"/>
    <property type="match status" value="1"/>
</dbReference>
<feature type="region of interest" description="Disordered" evidence="3">
    <location>
        <begin position="1"/>
        <end position="396"/>
    </location>
</feature>
<dbReference type="InterPro" id="IPR031970">
    <property type="entry name" value="Anillin_N"/>
</dbReference>
<feature type="compositionally biased region" description="Low complexity" evidence="3">
    <location>
        <begin position="198"/>
        <end position="207"/>
    </location>
</feature>
<feature type="compositionally biased region" description="Basic and acidic residues" evidence="3">
    <location>
        <begin position="1"/>
        <end position="19"/>
    </location>
</feature>
<feature type="compositionally biased region" description="Low complexity" evidence="3">
    <location>
        <begin position="503"/>
        <end position="516"/>
    </location>
</feature>
<accession>A0AAN9C0M9</accession>
<evidence type="ECO:0000313" key="6">
    <source>
        <dbReference type="Proteomes" id="UP001374579"/>
    </source>
</evidence>
<dbReference type="Pfam" id="PF16018">
    <property type="entry name" value="Anillin_N"/>
    <property type="match status" value="1"/>
</dbReference>
<keyword evidence="1 2" id="KW-0175">Coiled coil</keyword>
<evidence type="ECO:0000256" key="1">
    <source>
        <dbReference type="ARBA" id="ARBA00023054"/>
    </source>
</evidence>
<dbReference type="InterPro" id="IPR037840">
    <property type="entry name" value="PH_Anillin"/>
</dbReference>
<proteinExistence type="predicted"/>
<evidence type="ECO:0000256" key="3">
    <source>
        <dbReference type="SAM" id="MobiDB-lite"/>
    </source>
</evidence>
<dbReference type="InterPro" id="IPR012966">
    <property type="entry name" value="AHD"/>
</dbReference>
<feature type="region of interest" description="Disordered" evidence="3">
    <location>
        <begin position="1095"/>
        <end position="1119"/>
    </location>
</feature>
<keyword evidence="6" id="KW-1185">Reference proteome</keyword>
<feature type="compositionally biased region" description="Low complexity" evidence="3">
    <location>
        <begin position="290"/>
        <end position="299"/>
    </location>
</feature>
<feature type="compositionally biased region" description="Polar residues" evidence="3">
    <location>
        <begin position="217"/>
        <end position="241"/>
    </location>
</feature>
<comment type="caution">
    <text evidence="5">The sequence shown here is derived from an EMBL/GenBank/DDBJ whole genome shotgun (WGS) entry which is preliminary data.</text>
</comment>
<feature type="region of interest" description="Disordered" evidence="3">
    <location>
        <begin position="420"/>
        <end position="827"/>
    </location>
</feature>
<dbReference type="InterPro" id="IPR001849">
    <property type="entry name" value="PH_domain"/>
</dbReference>
<dbReference type="InterPro" id="IPR011993">
    <property type="entry name" value="PH-like_dom_sf"/>
</dbReference>
<dbReference type="SUPFAM" id="SSF50729">
    <property type="entry name" value="PH domain-like"/>
    <property type="match status" value="1"/>
</dbReference>
<reference evidence="5 6" key="1">
    <citation type="submission" date="2024-02" db="EMBL/GenBank/DDBJ databases">
        <title>Chromosome-scale genome assembly of the rough periwinkle Littorina saxatilis.</title>
        <authorList>
            <person name="De Jode A."/>
            <person name="Faria R."/>
            <person name="Formenti G."/>
            <person name="Sims Y."/>
            <person name="Smith T.P."/>
            <person name="Tracey A."/>
            <person name="Wood J.M.D."/>
            <person name="Zagrodzka Z.B."/>
            <person name="Johannesson K."/>
            <person name="Butlin R.K."/>
            <person name="Leder E.H."/>
        </authorList>
    </citation>
    <scope>NUCLEOTIDE SEQUENCE [LARGE SCALE GENOMIC DNA]</scope>
    <source>
        <strain evidence="5">Snail1</strain>
        <tissue evidence="5">Muscle</tissue>
    </source>
</reference>
<feature type="domain" description="PH" evidence="4">
    <location>
        <begin position="1171"/>
        <end position="1295"/>
    </location>
</feature>
<feature type="compositionally biased region" description="Polar residues" evidence="3">
    <location>
        <begin position="734"/>
        <end position="746"/>
    </location>
</feature>
<dbReference type="GO" id="GO:0005826">
    <property type="term" value="C:actomyosin contractile ring"/>
    <property type="evidence" value="ECO:0007669"/>
    <property type="project" value="TreeGrafter"/>
</dbReference>
<feature type="compositionally biased region" description="Polar residues" evidence="3">
    <location>
        <begin position="485"/>
        <end position="502"/>
    </location>
</feature>
<dbReference type="Proteomes" id="UP001374579">
    <property type="component" value="Unassembled WGS sequence"/>
</dbReference>
<dbReference type="GO" id="GO:0000915">
    <property type="term" value="P:actomyosin contractile ring assembly"/>
    <property type="evidence" value="ECO:0007669"/>
    <property type="project" value="TreeGrafter"/>
</dbReference>
<feature type="region of interest" description="Disordered" evidence="3">
    <location>
        <begin position="839"/>
        <end position="872"/>
    </location>
</feature>
<feature type="compositionally biased region" description="Basic and acidic residues" evidence="3">
    <location>
        <begin position="551"/>
        <end position="574"/>
    </location>
</feature>
<dbReference type="PANTHER" id="PTHR21538">
    <property type="entry name" value="ANILLIN/RHOTEKIN RTKN"/>
    <property type="match status" value="1"/>
</dbReference>
<feature type="compositionally biased region" description="Basic residues" evidence="3">
    <location>
        <begin position="1096"/>
        <end position="1107"/>
    </location>
</feature>
<name>A0AAN9C0M9_9CAEN</name>
<feature type="compositionally biased region" description="Polar residues" evidence="3">
    <location>
        <begin position="41"/>
        <end position="56"/>
    </location>
</feature>
<feature type="compositionally biased region" description="Acidic residues" evidence="3">
    <location>
        <begin position="683"/>
        <end position="698"/>
    </location>
</feature>
<dbReference type="PROSITE" id="PS50003">
    <property type="entry name" value="PH_DOMAIN"/>
    <property type="match status" value="1"/>
</dbReference>
<evidence type="ECO:0000256" key="2">
    <source>
        <dbReference type="SAM" id="Coils"/>
    </source>
</evidence>
<feature type="coiled-coil region" evidence="2">
    <location>
        <begin position="923"/>
        <end position="950"/>
    </location>
</feature>
<feature type="compositionally biased region" description="Basic and acidic residues" evidence="3">
    <location>
        <begin position="155"/>
        <end position="169"/>
    </location>
</feature>
<dbReference type="Gene3D" id="2.30.29.30">
    <property type="entry name" value="Pleckstrin-homology domain (PH domain)/Phosphotyrosine-binding domain (PTB)"/>
    <property type="match status" value="1"/>
</dbReference>
<dbReference type="FunFam" id="2.30.29.30:FF:000111">
    <property type="entry name" value="anillin isoform X1"/>
    <property type="match status" value="1"/>
</dbReference>
<dbReference type="CDD" id="cd01263">
    <property type="entry name" value="PH_anillin"/>
    <property type="match status" value="1"/>
</dbReference>
<feature type="compositionally biased region" description="Polar residues" evidence="3">
    <location>
        <begin position="614"/>
        <end position="623"/>
    </location>
</feature>
<dbReference type="EMBL" id="JBAMIC010000001">
    <property type="protein sequence ID" value="KAK7115131.1"/>
    <property type="molecule type" value="Genomic_DNA"/>
</dbReference>
<feature type="compositionally biased region" description="Low complexity" evidence="3">
    <location>
        <begin position="792"/>
        <end position="809"/>
    </location>
</feature>